<feature type="transmembrane region" description="Helical" evidence="1">
    <location>
        <begin position="6"/>
        <end position="24"/>
    </location>
</feature>
<keyword evidence="1" id="KW-0812">Transmembrane</keyword>
<proteinExistence type="predicted"/>
<dbReference type="EMBL" id="ALYM01000008">
    <property type="protein sequence ID" value="EMG24689.1"/>
    <property type="molecule type" value="Genomic_DNA"/>
</dbReference>
<reference evidence="2 3" key="1">
    <citation type="journal article" date="2013" name="PLoS ONE">
        <title>Comparative Genomic Characterization of Three Streptococcus parauberis Strains in Fish Pathogen, as Assessed by Wide-Genome Analyses.</title>
        <authorList>
            <person name="Nho S.W."/>
            <person name="Hikima J."/>
            <person name="Park S.B."/>
            <person name="Jang H.B."/>
            <person name="Cha I.S."/>
            <person name="Yasuike M."/>
            <person name="Nakamura Y."/>
            <person name="Fujiwara A."/>
            <person name="Sano M."/>
            <person name="Kanai K."/>
            <person name="Kondo H."/>
            <person name="Hirono I."/>
            <person name="Takeyama H."/>
            <person name="Aoki T."/>
            <person name="Jung T.S."/>
        </authorList>
    </citation>
    <scope>NUCLEOTIDE SEQUENCE [LARGE SCALE GENOMIC DNA]</scope>
    <source>
        <strain evidence="2 3">KRS-02083</strain>
    </source>
</reference>
<dbReference type="Proteomes" id="UP000011769">
    <property type="component" value="Unassembled WGS sequence"/>
</dbReference>
<keyword evidence="1" id="KW-0472">Membrane</keyword>
<evidence type="ECO:0000313" key="3">
    <source>
        <dbReference type="Proteomes" id="UP000011769"/>
    </source>
</evidence>
<keyword evidence="3" id="KW-1185">Reference proteome</keyword>
<accession>A0ABN0IPD8</accession>
<protein>
    <submittedName>
        <fullName evidence="2">Uncharacterized protein</fullName>
    </submittedName>
</protein>
<keyword evidence="1" id="KW-1133">Transmembrane helix</keyword>
<name>A0ABN0IPD8_9STRE</name>
<dbReference type="RefSeq" id="WP_003108741.1">
    <property type="nucleotide sequence ID" value="NZ_ALYM01000008.1"/>
</dbReference>
<evidence type="ECO:0000313" key="2">
    <source>
        <dbReference type="EMBL" id="EMG24689.1"/>
    </source>
</evidence>
<sequence length="196" mass="22308">MKNKFYIVSWIILGLLFLGMFWLTREDEPKKTTNSDKIEKVAKKSESSSSSSEELVGFEGDIKKAGVFDEFEYNAENDVYIISKEINSTFGDKKGIEYFNSDIRQILDKGLSADKPVVFRGWFENGGTTVAGSVVYFTTDNFNKDWKAENILDSDIYTKSNGWMSASKFGQYQTSNDKSDDSTIEEKVFNVFQLSK</sequence>
<gene>
    <name evidence="2" type="ORF">SPJ1_1948</name>
</gene>
<organism evidence="2 3">
    <name type="scientific">Streptococcus parauberis KRS-02083</name>
    <dbReference type="NCBI Taxonomy" id="1207545"/>
    <lineage>
        <taxon>Bacteria</taxon>
        <taxon>Bacillati</taxon>
        <taxon>Bacillota</taxon>
        <taxon>Bacilli</taxon>
        <taxon>Lactobacillales</taxon>
        <taxon>Streptococcaceae</taxon>
        <taxon>Streptococcus</taxon>
    </lineage>
</organism>
<comment type="caution">
    <text evidence="2">The sequence shown here is derived from an EMBL/GenBank/DDBJ whole genome shotgun (WGS) entry which is preliminary data.</text>
</comment>
<evidence type="ECO:0000256" key="1">
    <source>
        <dbReference type="SAM" id="Phobius"/>
    </source>
</evidence>